<dbReference type="WBParaSite" id="ALUE_0001720601-mRNA-1">
    <property type="protein sequence ID" value="ALUE_0001720601-mRNA-1"/>
    <property type="gene ID" value="ALUE_0001720601"/>
</dbReference>
<dbReference type="GO" id="GO:0004722">
    <property type="term" value="F:protein serine/threonine phosphatase activity"/>
    <property type="evidence" value="ECO:0007669"/>
    <property type="project" value="UniProtKB-EC"/>
</dbReference>
<sequence>MQSRSRLIARLSREPNIIVVSSPVTVCGDIHGQFYDLLKLFETGGMVPNTKYIFMGDYVDRGYYSLETLTYLFALMLCYPDKVTLLRGNHESRRITVVYGFYDECMQKYGHSIVWRLCCKGSCQRERLTSRMTLGNVMVVTEQHRCRSHEVRTRKADRKKTVCISNGNSEQDIMQETVFDMLPVAAVIDDSIFCIHAGLSPEVKTLEKVLQLERALEIPTKGAFCDLMWSDPDPIEQGWEISPRGAGWMFGRDVTERFMYANDLRLICRSHQLVLEGFKYIWNQKLCTVWSAPNYCYRCGNEAAILQIHSTRNREVAYFSESQMNEREKPARVVAPYFL</sequence>
<dbReference type="InterPro" id="IPR047129">
    <property type="entry name" value="PPA2-like"/>
</dbReference>
<feature type="domain" description="Serine/threonine specific protein phosphatases" evidence="6">
    <location>
        <begin position="86"/>
        <end position="91"/>
    </location>
</feature>
<accession>A0A9J2Q466</accession>
<comment type="cofactor">
    <cofactor evidence="1">
        <name>Mn(2+)</name>
        <dbReference type="ChEBI" id="CHEBI:29035"/>
    </cofactor>
</comment>
<dbReference type="Gene3D" id="3.60.21.10">
    <property type="match status" value="1"/>
</dbReference>
<evidence type="ECO:0000256" key="3">
    <source>
        <dbReference type="ARBA" id="ARBA00022801"/>
    </source>
</evidence>
<comment type="catalytic activity">
    <reaction evidence="5">
        <text>O-phospho-L-threonyl-[protein] + H2O = L-threonyl-[protein] + phosphate</text>
        <dbReference type="Rhea" id="RHEA:47004"/>
        <dbReference type="Rhea" id="RHEA-COMP:11060"/>
        <dbReference type="Rhea" id="RHEA-COMP:11605"/>
        <dbReference type="ChEBI" id="CHEBI:15377"/>
        <dbReference type="ChEBI" id="CHEBI:30013"/>
        <dbReference type="ChEBI" id="CHEBI:43474"/>
        <dbReference type="ChEBI" id="CHEBI:61977"/>
        <dbReference type="EC" id="3.1.3.16"/>
    </reaction>
</comment>
<dbReference type="EC" id="3.1.3.16" evidence="5"/>
<dbReference type="PRINTS" id="PR00114">
    <property type="entry name" value="STPHPHTASE"/>
</dbReference>
<dbReference type="Pfam" id="PF00149">
    <property type="entry name" value="Metallophos"/>
    <property type="match status" value="1"/>
</dbReference>
<evidence type="ECO:0000256" key="4">
    <source>
        <dbReference type="ARBA" id="ARBA00023211"/>
    </source>
</evidence>
<evidence type="ECO:0000259" key="6">
    <source>
        <dbReference type="PROSITE" id="PS00125"/>
    </source>
</evidence>
<evidence type="ECO:0000313" key="8">
    <source>
        <dbReference type="WBParaSite" id="ALUE_0001720601-mRNA-1"/>
    </source>
</evidence>
<evidence type="ECO:0000256" key="5">
    <source>
        <dbReference type="RuleBase" id="RU004273"/>
    </source>
</evidence>
<dbReference type="PROSITE" id="PS00125">
    <property type="entry name" value="SER_THR_PHOSPHATASE"/>
    <property type="match status" value="1"/>
</dbReference>
<proteinExistence type="inferred from homology"/>
<dbReference type="AlphaFoldDB" id="A0A9J2Q466"/>
<keyword evidence="4" id="KW-0464">Manganese</keyword>
<comment type="similarity">
    <text evidence="5">Belongs to the PPP phosphatase family.</text>
</comment>
<keyword evidence="7" id="KW-1185">Reference proteome</keyword>
<dbReference type="InterPro" id="IPR004843">
    <property type="entry name" value="Calcineurin-like_PHP"/>
</dbReference>
<dbReference type="SUPFAM" id="SSF56300">
    <property type="entry name" value="Metallo-dependent phosphatases"/>
    <property type="match status" value="1"/>
</dbReference>
<dbReference type="InterPro" id="IPR029052">
    <property type="entry name" value="Metallo-depent_PP-like"/>
</dbReference>
<evidence type="ECO:0000313" key="7">
    <source>
        <dbReference type="Proteomes" id="UP000036681"/>
    </source>
</evidence>
<evidence type="ECO:0000256" key="1">
    <source>
        <dbReference type="ARBA" id="ARBA00001936"/>
    </source>
</evidence>
<dbReference type="Proteomes" id="UP000036681">
    <property type="component" value="Unplaced"/>
</dbReference>
<name>A0A9J2Q466_ASCLU</name>
<evidence type="ECO:0000256" key="2">
    <source>
        <dbReference type="ARBA" id="ARBA00022723"/>
    </source>
</evidence>
<dbReference type="InterPro" id="IPR006186">
    <property type="entry name" value="Ser/Thr-sp_prot-phosphatase"/>
</dbReference>
<protein>
    <recommendedName>
        <fullName evidence="5">Serine/threonine-protein phosphatase</fullName>
        <ecNumber evidence="5">3.1.3.16</ecNumber>
    </recommendedName>
</protein>
<dbReference type="GO" id="GO:0046872">
    <property type="term" value="F:metal ion binding"/>
    <property type="evidence" value="ECO:0007669"/>
    <property type="project" value="UniProtKB-KW"/>
</dbReference>
<keyword evidence="3 5" id="KW-0378">Hydrolase</keyword>
<organism evidence="7 8">
    <name type="scientific">Ascaris lumbricoides</name>
    <name type="common">Giant roundworm</name>
    <dbReference type="NCBI Taxonomy" id="6252"/>
    <lineage>
        <taxon>Eukaryota</taxon>
        <taxon>Metazoa</taxon>
        <taxon>Ecdysozoa</taxon>
        <taxon>Nematoda</taxon>
        <taxon>Chromadorea</taxon>
        <taxon>Rhabditida</taxon>
        <taxon>Spirurina</taxon>
        <taxon>Ascaridomorpha</taxon>
        <taxon>Ascaridoidea</taxon>
        <taxon>Ascarididae</taxon>
        <taxon>Ascaris</taxon>
    </lineage>
</organism>
<keyword evidence="2" id="KW-0479">Metal-binding</keyword>
<dbReference type="SMART" id="SM00156">
    <property type="entry name" value="PP2Ac"/>
    <property type="match status" value="1"/>
</dbReference>
<dbReference type="PANTHER" id="PTHR45619">
    <property type="entry name" value="SERINE/THREONINE-PROTEIN PHOSPHATASE PP2A-RELATED"/>
    <property type="match status" value="1"/>
</dbReference>
<reference evidence="8" key="1">
    <citation type="submission" date="2023-03" db="UniProtKB">
        <authorList>
            <consortium name="WormBaseParasite"/>
        </authorList>
    </citation>
    <scope>IDENTIFICATION</scope>
</reference>